<comment type="caution">
    <text evidence="2">The sequence shown here is derived from an EMBL/GenBank/DDBJ whole genome shotgun (WGS) entry which is preliminary data.</text>
</comment>
<evidence type="ECO:0000256" key="1">
    <source>
        <dbReference type="SAM" id="MobiDB-lite"/>
    </source>
</evidence>
<dbReference type="RefSeq" id="WP_184792570.1">
    <property type="nucleotide sequence ID" value="NZ_BONT01000084.1"/>
</dbReference>
<proteinExistence type="predicted"/>
<reference evidence="2 3" key="1">
    <citation type="submission" date="2020-08" db="EMBL/GenBank/DDBJ databases">
        <title>Genomic Encyclopedia of Type Strains, Phase IV (KMG-IV): sequencing the most valuable type-strain genomes for metagenomic binning, comparative biology and taxonomic classification.</title>
        <authorList>
            <person name="Goeker M."/>
        </authorList>
    </citation>
    <scope>NUCLEOTIDE SEQUENCE [LARGE SCALE GENOMIC DNA]</scope>
    <source>
        <strain evidence="2 3">YIM 65646</strain>
    </source>
</reference>
<dbReference type="AlphaFoldDB" id="A0A841FXP5"/>
<feature type="region of interest" description="Disordered" evidence="1">
    <location>
        <begin position="76"/>
        <end position="97"/>
    </location>
</feature>
<organism evidence="2 3">
    <name type="scientific">Phytomonospora endophytica</name>
    <dbReference type="NCBI Taxonomy" id="714109"/>
    <lineage>
        <taxon>Bacteria</taxon>
        <taxon>Bacillati</taxon>
        <taxon>Actinomycetota</taxon>
        <taxon>Actinomycetes</taxon>
        <taxon>Micromonosporales</taxon>
        <taxon>Micromonosporaceae</taxon>
        <taxon>Phytomonospora</taxon>
    </lineage>
</organism>
<accession>A0A841FXP5</accession>
<protein>
    <submittedName>
        <fullName evidence="2">Uncharacterized protein</fullName>
    </submittedName>
</protein>
<keyword evidence="3" id="KW-1185">Reference proteome</keyword>
<feature type="compositionally biased region" description="Acidic residues" evidence="1">
    <location>
        <begin position="80"/>
        <end position="89"/>
    </location>
</feature>
<sequence length="97" mass="10696">MVKRLFWLGLGLAAGAIVVRQLTKKAEKFTPGGIADSARKSAVGVVDSARSFVADVFDNMHEREAEIHQAMAEGHLIDFSADEDDDPYDDREGGYRR</sequence>
<dbReference type="EMBL" id="JACHGT010000022">
    <property type="protein sequence ID" value="MBB6039493.1"/>
    <property type="molecule type" value="Genomic_DNA"/>
</dbReference>
<evidence type="ECO:0000313" key="3">
    <source>
        <dbReference type="Proteomes" id="UP000548476"/>
    </source>
</evidence>
<gene>
    <name evidence="2" type="ORF">HNR73_007388</name>
</gene>
<evidence type="ECO:0000313" key="2">
    <source>
        <dbReference type="EMBL" id="MBB6039493.1"/>
    </source>
</evidence>
<dbReference type="Proteomes" id="UP000548476">
    <property type="component" value="Unassembled WGS sequence"/>
</dbReference>
<name>A0A841FXP5_9ACTN</name>